<dbReference type="AlphaFoldDB" id="A0A6H1NZ63"/>
<dbReference type="Gene3D" id="3.30.70.80">
    <property type="entry name" value="Peptidase S8 propeptide/proteinase inhibitor I9"/>
    <property type="match status" value="1"/>
</dbReference>
<reference evidence="2 3" key="1">
    <citation type="submission" date="2020-04" db="EMBL/GenBank/DDBJ databases">
        <title>Genome-Wide Identification of 5-Methylcytosine Sites in Bacterial Genomes By High-Throughput Sequencing of MspJI Restriction Fragments.</title>
        <authorList>
            <person name="Wu V."/>
        </authorList>
    </citation>
    <scope>NUCLEOTIDE SEQUENCE [LARGE SCALE GENOMIC DNA]</scope>
    <source>
        <strain evidence="2 3">S2</strain>
    </source>
</reference>
<reference evidence="2 3" key="2">
    <citation type="submission" date="2020-04" db="EMBL/GenBank/DDBJ databases">
        <authorList>
            <person name="Fomenkov A."/>
            <person name="Anton B.P."/>
            <person name="Roberts R.J."/>
        </authorList>
    </citation>
    <scope>NUCLEOTIDE SEQUENCE [LARGE SCALE GENOMIC DNA]</scope>
    <source>
        <strain evidence="2 3">S2</strain>
    </source>
</reference>
<evidence type="ECO:0000313" key="3">
    <source>
        <dbReference type="Proteomes" id="UP000501868"/>
    </source>
</evidence>
<dbReference type="InterPro" id="IPR037045">
    <property type="entry name" value="S8pro/Inhibitor_I9_sf"/>
</dbReference>
<protein>
    <recommendedName>
        <fullName evidence="1">Inhibitor I9 domain-containing protein</fullName>
    </recommendedName>
</protein>
<evidence type="ECO:0000259" key="1">
    <source>
        <dbReference type="Pfam" id="PF05922"/>
    </source>
</evidence>
<dbReference type="PROSITE" id="PS51257">
    <property type="entry name" value="PROKAR_LIPOPROTEIN"/>
    <property type="match status" value="1"/>
</dbReference>
<dbReference type="EMBL" id="CP051128">
    <property type="protein sequence ID" value="QIZ06573.1"/>
    <property type="molecule type" value="Genomic_DNA"/>
</dbReference>
<gene>
    <name evidence="2" type="ORF">HFZ78_07530</name>
</gene>
<proteinExistence type="predicted"/>
<dbReference type="InterPro" id="IPR010259">
    <property type="entry name" value="S8pro/Inhibitor_I9"/>
</dbReference>
<feature type="domain" description="Inhibitor I9" evidence="1">
    <location>
        <begin position="63"/>
        <end position="159"/>
    </location>
</feature>
<name>A0A6H1NZ63_PRIMG</name>
<sequence>MKKCNSGAILIVAILSIMSGCQESSFEKNHNIDKGKVVEETMTPSVHVDPAIDLSSKQTTSIIIEFKTKPAKVAVIEAEAKGIPLTIEEAKERVEESHQTFQKELHELFDKNQVPYTVRHKYKTVFNGVSMELPANEIKKLAEFSSVISKIYLNRKIKLDPPILPSEQL</sequence>
<organism evidence="2 3">
    <name type="scientific">Priestia megaterium</name>
    <name type="common">Bacillus megaterium</name>
    <dbReference type="NCBI Taxonomy" id="1404"/>
    <lineage>
        <taxon>Bacteria</taxon>
        <taxon>Bacillati</taxon>
        <taxon>Bacillota</taxon>
        <taxon>Bacilli</taxon>
        <taxon>Bacillales</taxon>
        <taxon>Bacillaceae</taxon>
        <taxon>Priestia</taxon>
    </lineage>
</organism>
<dbReference type="Pfam" id="PF05922">
    <property type="entry name" value="Inhibitor_I9"/>
    <property type="match status" value="1"/>
</dbReference>
<accession>A0A6H1NZ63</accession>
<dbReference type="Proteomes" id="UP000501868">
    <property type="component" value="Chromosome"/>
</dbReference>
<evidence type="ECO:0000313" key="2">
    <source>
        <dbReference type="EMBL" id="QIZ06573.1"/>
    </source>
</evidence>